<dbReference type="EMBL" id="GU474866">
    <property type="protein sequence ID" value="ADI17479.1"/>
    <property type="molecule type" value="Genomic_DNA"/>
</dbReference>
<proteinExistence type="predicted"/>
<accession>E0XSS5</accession>
<name>E0XSS5_9PROT</name>
<evidence type="ECO:0000313" key="1">
    <source>
        <dbReference type="EMBL" id="ADI17479.1"/>
    </source>
</evidence>
<organism evidence="1">
    <name type="scientific">uncultured beta proteobacterium HF0130_04F21</name>
    <dbReference type="NCBI Taxonomy" id="710819"/>
    <lineage>
        <taxon>Bacteria</taxon>
        <taxon>Pseudomonadati</taxon>
        <taxon>Pseudomonadota</taxon>
        <taxon>Betaproteobacteria</taxon>
        <taxon>Nitrosomonadales</taxon>
        <taxon>Nitrosomonadaceae</taxon>
        <taxon>environmental samples</taxon>
    </lineage>
</organism>
<reference evidence="1" key="1">
    <citation type="journal article" date="2011" name="Environ. Microbiol.">
        <title>Time-series analyses of Monterey Bay coastal microbial picoplankton using a 'genome proxy' microarray.</title>
        <authorList>
            <person name="Rich V.I."/>
            <person name="Pham V.D."/>
            <person name="Eppley J."/>
            <person name="Shi Y."/>
            <person name="DeLong E.F."/>
        </authorList>
    </citation>
    <scope>NUCLEOTIDE SEQUENCE</scope>
</reference>
<sequence length="81" mass="9771">MTKYLIILLVCLGLTNDVFARKRCLISSKITLLYYERIQSITIWAEDLKDANKKFRRIFPHRTNIMRIICREHINPYSRIQ</sequence>
<protein>
    <submittedName>
        <fullName evidence="1">Uncharacterized protein</fullName>
    </submittedName>
</protein>
<dbReference type="AlphaFoldDB" id="E0XSS5"/>